<dbReference type="Pfam" id="PF00347">
    <property type="entry name" value="Ribosomal_L6"/>
    <property type="match status" value="2"/>
</dbReference>
<accession>A0A382HI80</accession>
<dbReference type="NCBIfam" id="TIGR03654">
    <property type="entry name" value="L6_bact"/>
    <property type="match status" value="1"/>
</dbReference>
<dbReference type="InterPro" id="IPR000702">
    <property type="entry name" value="Ribosomal_uL6-like"/>
</dbReference>
<sequence length="181" mass="19970">MSRIGKKIIEIPESVTVSVNAPLVDIKGPKGSIVVAFHSDMEVKEDNGSVVVNRPSDSRIHRSLHGTIRQLIANGVHGVSEGFSKELEIRGVGYQANMQGKYLVLQLGFSHEIYFEPPENIVIKTNRTEITVTGINKQLVGEVAAKIRSFRKPEPYKGKGIRYKDEYVRSKQGKTVGGAVQ</sequence>
<keyword evidence="2" id="KW-0699">rRNA-binding</keyword>
<keyword evidence="3" id="KW-0694">RNA-binding</keyword>
<feature type="domain" description="Large ribosomal subunit protein uL6 alpha-beta" evidence="6">
    <location>
        <begin position="91"/>
        <end position="163"/>
    </location>
</feature>
<dbReference type="GO" id="GO:0003735">
    <property type="term" value="F:structural constituent of ribosome"/>
    <property type="evidence" value="ECO:0007669"/>
    <property type="project" value="InterPro"/>
</dbReference>
<evidence type="ECO:0000313" key="7">
    <source>
        <dbReference type="EMBL" id="SVB86373.1"/>
    </source>
</evidence>
<evidence type="ECO:0000256" key="3">
    <source>
        <dbReference type="ARBA" id="ARBA00022884"/>
    </source>
</evidence>
<dbReference type="PROSITE" id="PS00525">
    <property type="entry name" value="RIBOSOMAL_L6_1"/>
    <property type="match status" value="1"/>
</dbReference>
<dbReference type="PANTHER" id="PTHR11655:SF14">
    <property type="entry name" value="LARGE RIBOSOMAL SUBUNIT PROTEIN UL6M"/>
    <property type="match status" value="1"/>
</dbReference>
<gene>
    <name evidence="7" type="ORF">METZ01_LOCUS239227</name>
</gene>
<keyword evidence="5" id="KW-0687">Ribonucleoprotein</keyword>
<keyword evidence="4" id="KW-0689">Ribosomal protein</keyword>
<evidence type="ECO:0000256" key="5">
    <source>
        <dbReference type="ARBA" id="ARBA00023274"/>
    </source>
</evidence>
<dbReference type="FunFam" id="3.90.930.12:FF:000002">
    <property type="entry name" value="50S ribosomal protein L6"/>
    <property type="match status" value="1"/>
</dbReference>
<dbReference type="AlphaFoldDB" id="A0A382HI80"/>
<reference evidence="7" key="1">
    <citation type="submission" date="2018-05" db="EMBL/GenBank/DDBJ databases">
        <authorList>
            <person name="Lanie J.A."/>
            <person name="Ng W.-L."/>
            <person name="Kazmierczak K.M."/>
            <person name="Andrzejewski T.M."/>
            <person name="Davidsen T.M."/>
            <person name="Wayne K.J."/>
            <person name="Tettelin H."/>
            <person name="Glass J.I."/>
            <person name="Rusch D."/>
            <person name="Podicherti R."/>
            <person name="Tsui H.-C.T."/>
            <person name="Winkler M.E."/>
        </authorList>
    </citation>
    <scope>NUCLEOTIDE SEQUENCE</scope>
</reference>
<comment type="similarity">
    <text evidence="1">Belongs to the universal ribosomal protein uL6 family.</text>
</comment>
<name>A0A382HI80_9ZZZZ</name>
<evidence type="ECO:0000256" key="4">
    <source>
        <dbReference type="ARBA" id="ARBA00022980"/>
    </source>
</evidence>
<dbReference type="GO" id="GO:0019843">
    <property type="term" value="F:rRNA binding"/>
    <property type="evidence" value="ECO:0007669"/>
    <property type="project" value="UniProtKB-KW"/>
</dbReference>
<dbReference type="SUPFAM" id="SSF56053">
    <property type="entry name" value="Ribosomal protein L6"/>
    <property type="match status" value="2"/>
</dbReference>
<dbReference type="FunFam" id="3.90.930.12:FF:000001">
    <property type="entry name" value="50S ribosomal protein L6"/>
    <property type="match status" value="1"/>
</dbReference>
<evidence type="ECO:0000256" key="2">
    <source>
        <dbReference type="ARBA" id="ARBA00022730"/>
    </source>
</evidence>
<evidence type="ECO:0000259" key="6">
    <source>
        <dbReference type="Pfam" id="PF00347"/>
    </source>
</evidence>
<dbReference type="PRINTS" id="PR00059">
    <property type="entry name" value="RIBOSOMALL6"/>
</dbReference>
<evidence type="ECO:0000256" key="1">
    <source>
        <dbReference type="ARBA" id="ARBA00009356"/>
    </source>
</evidence>
<dbReference type="HAMAP" id="MF_01365_B">
    <property type="entry name" value="Ribosomal_uL6_B"/>
    <property type="match status" value="1"/>
</dbReference>
<dbReference type="EMBL" id="UINC01061129">
    <property type="protein sequence ID" value="SVB86373.1"/>
    <property type="molecule type" value="Genomic_DNA"/>
</dbReference>
<dbReference type="InterPro" id="IPR020040">
    <property type="entry name" value="Ribosomal_uL6_a/b-dom"/>
</dbReference>
<proteinExistence type="inferred from homology"/>
<organism evidence="7">
    <name type="scientific">marine metagenome</name>
    <dbReference type="NCBI Taxonomy" id="408172"/>
    <lineage>
        <taxon>unclassified sequences</taxon>
        <taxon>metagenomes</taxon>
        <taxon>ecological metagenomes</taxon>
    </lineage>
</organism>
<dbReference type="InterPro" id="IPR019906">
    <property type="entry name" value="Ribosomal_uL6_bac-type"/>
</dbReference>
<feature type="domain" description="Large ribosomal subunit protein uL6 alpha-beta" evidence="6">
    <location>
        <begin position="11"/>
        <end position="82"/>
    </location>
</feature>
<dbReference type="PANTHER" id="PTHR11655">
    <property type="entry name" value="60S/50S RIBOSOMAL PROTEIN L6/L9"/>
    <property type="match status" value="1"/>
</dbReference>
<dbReference type="GO" id="GO:0022625">
    <property type="term" value="C:cytosolic large ribosomal subunit"/>
    <property type="evidence" value="ECO:0007669"/>
    <property type="project" value="TreeGrafter"/>
</dbReference>
<dbReference type="InterPro" id="IPR036789">
    <property type="entry name" value="Ribosomal_uL6-like_a/b-dom_sf"/>
</dbReference>
<dbReference type="GO" id="GO:0002181">
    <property type="term" value="P:cytoplasmic translation"/>
    <property type="evidence" value="ECO:0007669"/>
    <property type="project" value="TreeGrafter"/>
</dbReference>
<dbReference type="InterPro" id="IPR002358">
    <property type="entry name" value="Ribosomal_uL6_CS"/>
</dbReference>
<dbReference type="PIRSF" id="PIRSF002162">
    <property type="entry name" value="Ribosomal_L6"/>
    <property type="match status" value="1"/>
</dbReference>
<protein>
    <recommendedName>
        <fullName evidence="6">Large ribosomal subunit protein uL6 alpha-beta domain-containing protein</fullName>
    </recommendedName>
</protein>
<dbReference type="Gene3D" id="3.90.930.12">
    <property type="entry name" value="Ribosomal protein L6, alpha-beta domain"/>
    <property type="match status" value="2"/>
</dbReference>